<dbReference type="Proteomes" id="UP000680158">
    <property type="component" value="Unassembled WGS sequence"/>
</dbReference>
<comment type="caution">
    <text evidence="1">The sequence shown here is derived from an EMBL/GenBank/DDBJ whole genome shotgun (WGS) entry which is preliminary data.</text>
</comment>
<name>A0A941I4A6_9BURK</name>
<dbReference type="Pfam" id="PF20043">
    <property type="entry name" value="DUF6445"/>
    <property type="match status" value="1"/>
</dbReference>
<gene>
    <name evidence="1" type="ORF">KDM92_09325</name>
</gene>
<sequence length="235" mass="26929">MSQHFSINENPVIQSVQIGDHQALIIDDFLENPSHLLEIAVYSEFSRYPGYADRKGYPGIRAQAPSDYSLNLTDFLEPIIKTNFHIPEQLALRKSICAFSLTTMPASELGPLQRTPHFDASTPYHMAVLLYLCDERHGGTGFYRHNATGLQQITESTREHYLDVYYQEINAKRPTQRYFDDSTEQFQFLGMIPAKFNRLVMYHGSLLHTACINPAISITDDPRKGRLTVNTFYDF</sequence>
<keyword evidence="2" id="KW-1185">Reference proteome</keyword>
<proteinExistence type="predicted"/>
<accession>A0A941I4A6</accession>
<reference evidence="1 2" key="1">
    <citation type="submission" date="2021-04" db="EMBL/GenBank/DDBJ databases">
        <title>novel species isolated from subtropical streams in China.</title>
        <authorList>
            <person name="Lu H."/>
        </authorList>
    </citation>
    <scope>NUCLEOTIDE SEQUENCE [LARGE SCALE GENOMIC DNA]</scope>
    <source>
        <strain evidence="1 2">BYS107W</strain>
    </source>
</reference>
<evidence type="ECO:0000313" key="2">
    <source>
        <dbReference type="Proteomes" id="UP000680158"/>
    </source>
</evidence>
<evidence type="ECO:0000313" key="1">
    <source>
        <dbReference type="EMBL" id="MBR7746779.1"/>
    </source>
</evidence>
<organism evidence="1 2">
    <name type="scientific">Undibacterium baiyunense</name>
    <dbReference type="NCBI Taxonomy" id="2828731"/>
    <lineage>
        <taxon>Bacteria</taxon>
        <taxon>Pseudomonadati</taxon>
        <taxon>Pseudomonadota</taxon>
        <taxon>Betaproteobacteria</taxon>
        <taxon>Burkholderiales</taxon>
        <taxon>Oxalobacteraceae</taxon>
        <taxon>Undibacterium</taxon>
    </lineage>
</organism>
<dbReference type="RefSeq" id="WP_212684097.1">
    <property type="nucleotide sequence ID" value="NZ_JAGSPM010000005.1"/>
</dbReference>
<dbReference type="AlphaFoldDB" id="A0A941I4A6"/>
<dbReference type="EMBL" id="JAGSPM010000005">
    <property type="protein sequence ID" value="MBR7746779.1"/>
    <property type="molecule type" value="Genomic_DNA"/>
</dbReference>
<protein>
    <submittedName>
        <fullName evidence="1">Uncharacterized protein</fullName>
    </submittedName>
</protein>
<dbReference type="InterPro" id="IPR045617">
    <property type="entry name" value="DUF6445"/>
</dbReference>